<organism evidence="2">
    <name type="scientific">Chryseobacterium sp. B5</name>
    <dbReference type="NCBI Taxonomy" id="2050562"/>
    <lineage>
        <taxon>Bacteria</taxon>
        <taxon>Pseudomonadati</taxon>
        <taxon>Bacteroidota</taxon>
        <taxon>Flavobacteriia</taxon>
        <taxon>Flavobacteriales</taxon>
        <taxon>Weeksellaceae</taxon>
        <taxon>Chryseobacterium group</taxon>
        <taxon>Chryseobacterium</taxon>
    </lineage>
</organism>
<protein>
    <recommendedName>
        <fullName evidence="1">HTH cro/C1-type domain-containing protein</fullName>
    </recommendedName>
</protein>
<dbReference type="SMART" id="SM00530">
    <property type="entry name" value="HTH_XRE"/>
    <property type="match status" value="1"/>
</dbReference>
<dbReference type="Gene3D" id="1.10.260.40">
    <property type="entry name" value="lambda repressor-like DNA-binding domains"/>
    <property type="match status" value="1"/>
</dbReference>
<evidence type="ECO:0000313" key="2">
    <source>
        <dbReference type="EMBL" id="PII34179.1"/>
    </source>
</evidence>
<dbReference type="SUPFAM" id="SSF47413">
    <property type="entry name" value="lambda repressor-like DNA-binding domains"/>
    <property type="match status" value="1"/>
</dbReference>
<dbReference type="CDD" id="cd00093">
    <property type="entry name" value="HTH_XRE"/>
    <property type="match status" value="1"/>
</dbReference>
<comment type="caution">
    <text evidence="2">The sequence shown here is derived from an EMBL/GenBank/DDBJ whole genome shotgun (WGS) entry which is preliminary data.</text>
</comment>
<evidence type="ECO:0000259" key="1">
    <source>
        <dbReference type="PROSITE" id="PS50943"/>
    </source>
</evidence>
<dbReference type="GO" id="GO:0003677">
    <property type="term" value="F:DNA binding"/>
    <property type="evidence" value="ECO:0007669"/>
    <property type="project" value="InterPro"/>
</dbReference>
<sequence length="87" mass="9512">MPESSLNQILADNLALHMEKKGLKQMALAKKCGVGQTTISLYLSPDRRKPGKDGKAGSAKLTEVEMLARALEVEPWELLRPARNGNP</sequence>
<accession>A0A2G7T2U8</accession>
<dbReference type="InterPro" id="IPR010982">
    <property type="entry name" value="Lambda_DNA-bd_dom_sf"/>
</dbReference>
<dbReference type="PROSITE" id="PS50943">
    <property type="entry name" value="HTH_CROC1"/>
    <property type="match status" value="1"/>
</dbReference>
<proteinExistence type="predicted"/>
<gene>
    <name evidence="2" type="ORF">CTI11_22780</name>
</gene>
<dbReference type="InterPro" id="IPR001387">
    <property type="entry name" value="Cro/C1-type_HTH"/>
</dbReference>
<name>A0A2G7T2U8_9FLAO</name>
<dbReference type="AlphaFoldDB" id="A0A2G7T2U8"/>
<feature type="domain" description="HTH cro/C1-type" evidence="1">
    <location>
        <begin position="14"/>
        <end position="79"/>
    </location>
</feature>
<reference evidence="2" key="1">
    <citation type="submission" date="2017-10" db="EMBL/GenBank/DDBJ databases">
        <title>Chryseobacterium sp. B5 is a hydrocarbonoclastic and plant growth promoting bacterium.</title>
        <authorList>
            <person name="Thijs S."/>
            <person name="Gkorezis P."/>
            <person name="Van Hamme J."/>
        </authorList>
    </citation>
    <scope>NUCLEOTIDE SEQUENCE</scope>
    <source>
        <strain evidence="2">B5</strain>
    </source>
</reference>
<dbReference type="EMBL" id="PEKC01000124">
    <property type="protein sequence ID" value="PII34179.1"/>
    <property type="molecule type" value="Genomic_DNA"/>
</dbReference>